<dbReference type="PANTHER" id="PTHR47163">
    <property type="entry name" value="DDE_TNP_IS1595 DOMAIN-CONTAINING PROTEIN"/>
    <property type="match status" value="1"/>
</dbReference>
<reference evidence="3" key="1">
    <citation type="submission" date="2020-01" db="EMBL/GenBank/DDBJ databases">
        <title>Draft genome sequence of the Termite Coptotermes fromosanus.</title>
        <authorList>
            <person name="Itakura S."/>
            <person name="Yosikawa Y."/>
            <person name="Umezawa K."/>
        </authorList>
    </citation>
    <scope>NUCLEOTIDE SEQUENCE [LARGE SCALE GENOMIC DNA]</scope>
</reference>
<evidence type="ECO:0000313" key="3">
    <source>
        <dbReference type="Proteomes" id="UP000502823"/>
    </source>
</evidence>
<feature type="domain" description="ISXO2-like transposase" evidence="1">
    <location>
        <begin position="38"/>
        <end position="152"/>
    </location>
</feature>
<feature type="non-terminal residue" evidence="2">
    <location>
        <position position="152"/>
    </location>
</feature>
<dbReference type="PANTHER" id="PTHR47163:SF2">
    <property type="entry name" value="SI:DKEY-17M8.2"/>
    <property type="match status" value="1"/>
</dbReference>
<organism evidence="2 3">
    <name type="scientific">Coptotermes formosanus</name>
    <name type="common">Formosan subterranean termite</name>
    <dbReference type="NCBI Taxonomy" id="36987"/>
    <lineage>
        <taxon>Eukaryota</taxon>
        <taxon>Metazoa</taxon>
        <taxon>Ecdysozoa</taxon>
        <taxon>Arthropoda</taxon>
        <taxon>Hexapoda</taxon>
        <taxon>Insecta</taxon>
        <taxon>Pterygota</taxon>
        <taxon>Neoptera</taxon>
        <taxon>Polyneoptera</taxon>
        <taxon>Dictyoptera</taxon>
        <taxon>Blattodea</taxon>
        <taxon>Blattoidea</taxon>
        <taxon>Termitoidae</taxon>
        <taxon>Rhinotermitidae</taxon>
        <taxon>Coptotermes</taxon>
    </lineage>
</organism>
<accession>A0A6L2PS31</accession>
<gene>
    <name evidence="2" type="ORF">Cfor_00313</name>
</gene>
<dbReference type="EMBL" id="BLKM01000537">
    <property type="protein sequence ID" value="GFG35256.1"/>
    <property type="molecule type" value="Genomic_DNA"/>
</dbReference>
<dbReference type="Proteomes" id="UP000502823">
    <property type="component" value="Unassembled WGS sequence"/>
</dbReference>
<dbReference type="InterPro" id="IPR024445">
    <property type="entry name" value="Tnp_ISXO2-like"/>
</dbReference>
<sequence length="152" mass="17314">IPTAVIRLECRFSSKTVSDWTMFCREAMLIYMRQHSQRIGGPGTVVEIDESHFGRRKYNRGRPQKDVWVFGGVERGAGRTFLVPVSNRSADTLTAVIHGWILPGTTIVSDCWASYRHLSDEGFVHDSVNHTICLVDKRSDQHTNTIEGTWRH</sequence>
<dbReference type="Pfam" id="PF12762">
    <property type="entry name" value="DDE_Tnp_IS1595"/>
    <property type="match status" value="1"/>
</dbReference>
<dbReference type="InterPro" id="IPR053164">
    <property type="entry name" value="IS1016-like_transposase"/>
</dbReference>
<evidence type="ECO:0000259" key="1">
    <source>
        <dbReference type="SMART" id="SM01126"/>
    </source>
</evidence>
<dbReference type="SMART" id="SM01126">
    <property type="entry name" value="DDE_Tnp_IS1595"/>
    <property type="match status" value="1"/>
</dbReference>
<name>A0A6L2PS31_COPFO</name>
<dbReference type="InParanoid" id="A0A6L2PS31"/>
<dbReference type="AlphaFoldDB" id="A0A6L2PS31"/>
<comment type="caution">
    <text evidence="2">The sequence shown here is derived from an EMBL/GenBank/DDBJ whole genome shotgun (WGS) entry which is preliminary data.</text>
</comment>
<feature type="non-terminal residue" evidence="2">
    <location>
        <position position="1"/>
    </location>
</feature>
<protein>
    <recommendedName>
        <fullName evidence="1">ISXO2-like transposase domain-containing protein</fullName>
    </recommendedName>
</protein>
<evidence type="ECO:0000313" key="2">
    <source>
        <dbReference type="EMBL" id="GFG35256.1"/>
    </source>
</evidence>
<dbReference type="OrthoDB" id="10052789at2759"/>
<keyword evidence="3" id="KW-1185">Reference proteome</keyword>
<proteinExistence type="predicted"/>